<dbReference type="RefSeq" id="WP_114066958.1">
    <property type="nucleotide sequence ID" value="NZ_CP030850.1"/>
</dbReference>
<name>A0A344THQ2_9BACT</name>
<dbReference type="GO" id="GO:0004197">
    <property type="term" value="F:cysteine-type endopeptidase activity"/>
    <property type="evidence" value="ECO:0007669"/>
    <property type="project" value="InterPro"/>
</dbReference>
<proteinExistence type="predicted"/>
<feature type="domain" description="Peptidase C14 caspase" evidence="1">
    <location>
        <begin position="190"/>
        <end position="403"/>
    </location>
</feature>
<accession>A0A344THQ2</accession>
<dbReference type="InterPro" id="IPR011600">
    <property type="entry name" value="Pept_C14_caspase"/>
</dbReference>
<dbReference type="GO" id="GO:0005737">
    <property type="term" value="C:cytoplasm"/>
    <property type="evidence" value="ECO:0007669"/>
    <property type="project" value="TreeGrafter"/>
</dbReference>
<dbReference type="PANTHER" id="PTHR48104:SF30">
    <property type="entry name" value="METACASPASE-1"/>
    <property type="match status" value="1"/>
</dbReference>
<reference evidence="2 3" key="1">
    <citation type="submission" date="2018-07" db="EMBL/GenBank/DDBJ databases">
        <title>Genome sequencing of Runella.</title>
        <authorList>
            <person name="Baek M.-G."/>
            <person name="Yi H."/>
        </authorList>
    </citation>
    <scope>NUCLEOTIDE SEQUENCE [LARGE SCALE GENOMIC DNA]</scope>
    <source>
        <strain evidence="2 3">HYN0085</strain>
    </source>
</reference>
<sequence length="424" mass="47394">MGRYFFLLTFCLSLLFVFPVFGQQFSLGFLLELQKKPVADKDKVLKANDFLFQADTKNNCKRYSRTQADAFGEIYDETVTFCPDGSTTYSTYSPNHATDIAFQLTRKYQFKDKGASTTASGRITNVYQKDELKVESILARDASQVNFWVFHFSKSVEPTVTAALPPNAEIVRGTEIQTNDENSSILNSTNYALLIGVNDYEAPIDDLKFPIEDTQKLKKVLTSYYTFEEKNVISLANPTGDDIINALNELIGKLGENDNLLLFYAGHGKEVKAAEQGYWLPSDAKYNAIRSKTWLSNSDIKDQLKLLKCRHVLVISDACFSGGILEARSSPVSVAIQEIARKKSRKAITSAASTIVPDKSVFTKYLLQFLETNTSDYLTAANLFSMLQIPVTDNSPTRQSPQYGSIKEAGNEGGDFIFVKRPKK</sequence>
<dbReference type="InterPro" id="IPR050452">
    <property type="entry name" value="Metacaspase"/>
</dbReference>
<dbReference type="AlphaFoldDB" id="A0A344THQ2"/>
<dbReference type="SUPFAM" id="SSF52129">
    <property type="entry name" value="Caspase-like"/>
    <property type="match status" value="1"/>
</dbReference>
<dbReference type="PANTHER" id="PTHR48104">
    <property type="entry name" value="METACASPASE-4"/>
    <property type="match status" value="1"/>
</dbReference>
<dbReference type="Pfam" id="PF00656">
    <property type="entry name" value="Peptidase_C14"/>
    <property type="match status" value="1"/>
</dbReference>
<dbReference type="EMBL" id="CP030850">
    <property type="protein sequence ID" value="AXE18173.1"/>
    <property type="molecule type" value="Genomic_DNA"/>
</dbReference>
<evidence type="ECO:0000313" key="2">
    <source>
        <dbReference type="EMBL" id="AXE18173.1"/>
    </source>
</evidence>
<dbReference type="Gene3D" id="3.40.50.1460">
    <property type="match status" value="1"/>
</dbReference>
<gene>
    <name evidence="2" type="ORF">DR864_10685</name>
</gene>
<dbReference type="GO" id="GO:0006508">
    <property type="term" value="P:proteolysis"/>
    <property type="evidence" value="ECO:0007669"/>
    <property type="project" value="InterPro"/>
</dbReference>
<dbReference type="KEGG" id="run:DR864_10685"/>
<dbReference type="InterPro" id="IPR029030">
    <property type="entry name" value="Caspase-like_dom_sf"/>
</dbReference>
<evidence type="ECO:0000313" key="3">
    <source>
        <dbReference type="Proteomes" id="UP000251993"/>
    </source>
</evidence>
<evidence type="ECO:0000259" key="1">
    <source>
        <dbReference type="Pfam" id="PF00656"/>
    </source>
</evidence>
<protein>
    <recommendedName>
        <fullName evidence="1">Peptidase C14 caspase domain-containing protein</fullName>
    </recommendedName>
</protein>
<dbReference type="Proteomes" id="UP000251993">
    <property type="component" value="Chromosome"/>
</dbReference>
<dbReference type="OrthoDB" id="976443at2"/>
<keyword evidence="3" id="KW-1185">Reference proteome</keyword>
<organism evidence="2 3">
    <name type="scientific">Runella rosea</name>
    <dbReference type="NCBI Taxonomy" id="2259595"/>
    <lineage>
        <taxon>Bacteria</taxon>
        <taxon>Pseudomonadati</taxon>
        <taxon>Bacteroidota</taxon>
        <taxon>Cytophagia</taxon>
        <taxon>Cytophagales</taxon>
        <taxon>Spirosomataceae</taxon>
        <taxon>Runella</taxon>
    </lineage>
</organism>